<evidence type="ECO:0000313" key="2">
    <source>
        <dbReference type="Proteomes" id="UP000248714"/>
    </source>
</evidence>
<dbReference type="Proteomes" id="UP000248714">
    <property type="component" value="Unassembled WGS sequence"/>
</dbReference>
<dbReference type="InterPro" id="IPR012340">
    <property type="entry name" value="NA-bd_OB-fold"/>
</dbReference>
<dbReference type="EMBL" id="QLTT01000014">
    <property type="protein sequence ID" value="RAS59408.1"/>
    <property type="molecule type" value="Genomic_DNA"/>
</dbReference>
<evidence type="ECO:0000313" key="1">
    <source>
        <dbReference type="EMBL" id="RAS59408.1"/>
    </source>
</evidence>
<dbReference type="Gene3D" id="2.40.50.140">
    <property type="entry name" value="Nucleic acid-binding proteins"/>
    <property type="match status" value="1"/>
</dbReference>
<organism evidence="1 2">
    <name type="scientific">Lentzea atacamensis</name>
    <dbReference type="NCBI Taxonomy" id="531938"/>
    <lineage>
        <taxon>Bacteria</taxon>
        <taxon>Bacillati</taxon>
        <taxon>Actinomycetota</taxon>
        <taxon>Actinomycetes</taxon>
        <taxon>Pseudonocardiales</taxon>
        <taxon>Pseudonocardiaceae</taxon>
        <taxon>Lentzea</taxon>
    </lineage>
</organism>
<reference evidence="1 2" key="1">
    <citation type="submission" date="2018-06" db="EMBL/GenBank/DDBJ databases">
        <title>Genomic Encyclopedia of Type Strains, Phase IV (KMG-IV): sequencing the most valuable type-strain genomes for metagenomic binning, comparative biology and taxonomic classification.</title>
        <authorList>
            <person name="Goeker M."/>
        </authorList>
    </citation>
    <scope>NUCLEOTIDE SEQUENCE [LARGE SCALE GENOMIC DNA]</scope>
    <source>
        <strain evidence="1 2">DSM 45479</strain>
    </source>
</reference>
<keyword evidence="2" id="KW-1185">Reference proteome</keyword>
<protein>
    <recommendedName>
        <fullName evidence="3">ATP-dependent DNA ligase family profile domain-containing protein</fullName>
    </recommendedName>
</protein>
<comment type="caution">
    <text evidence="1">The sequence shown here is derived from an EMBL/GenBank/DDBJ whole genome shotgun (WGS) entry which is preliminary data.</text>
</comment>
<dbReference type="SUPFAM" id="SSF56091">
    <property type="entry name" value="DNA ligase/mRNA capping enzyme, catalytic domain"/>
    <property type="match status" value="1"/>
</dbReference>
<name>A0ABX9DVT3_9PSEU</name>
<proteinExistence type="predicted"/>
<gene>
    <name evidence="1" type="ORF">C8D87_11420</name>
</gene>
<sequence>MQPEVSAVGIEGCLIKRLDQPYRVGRNGDWIKVRHTVVVDAVVIGATGSPSTPVELLLARPDATGELRRIGLSQPLSPALRAQAGPHLALTGEPPVRVSTGQFGRGETEYKPVHPTLVVEVEVEGSVHAFTNRLRPTVHRLRSDLTLADLYPAP</sequence>
<accession>A0ABX9DVT3</accession>
<evidence type="ECO:0008006" key="3">
    <source>
        <dbReference type="Google" id="ProtNLM"/>
    </source>
</evidence>